<proteinExistence type="predicted"/>
<dbReference type="EMBL" id="JACJVO010000091">
    <property type="protein sequence ID" value="MBB6736086.1"/>
    <property type="molecule type" value="Genomic_DNA"/>
</dbReference>
<protein>
    <submittedName>
        <fullName evidence="2">IPT/TIG domain-containing protein</fullName>
    </submittedName>
</protein>
<accession>A0A7X0VZJ7</accession>
<dbReference type="SUPFAM" id="SSF81296">
    <property type="entry name" value="E set domains"/>
    <property type="match status" value="1"/>
</dbReference>
<dbReference type="SMART" id="SM00429">
    <property type="entry name" value="IPT"/>
    <property type="match status" value="1"/>
</dbReference>
<dbReference type="Proteomes" id="UP000564644">
    <property type="component" value="Unassembled WGS sequence"/>
</dbReference>
<comment type="caution">
    <text evidence="2">The sequence shown here is derived from an EMBL/GenBank/DDBJ whole genome shotgun (WGS) entry which is preliminary data.</text>
</comment>
<dbReference type="InterPro" id="IPR002909">
    <property type="entry name" value="IPT_dom"/>
</dbReference>
<gene>
    <name evidence="2" type="ORF">H7C18_34795</name>
</gene>
<dbReference type="InterPro" id="IPR014756">
    <property type="entry name" value="Ig_E-set"/>
</dbReference>
<evidence type="ECO:0000313" key="2">
    <source>
        <dbReference type="EMBL" id="MBB6736086.1"/>
    </source>
</evidence>
<dbReference type="InterPro" id="IPR013783">
    <property type="entry name" value="Ig-like_fold"/>
</dbReference>
<dbReference type="Pfam" id="PF01833">
    <property type="entry name" value="TIG"/>
    <property type="match status" value="1"/>
</dbReference>
<reference evidence="2 3" key="1">
    <citation type="submission" date="2020-08" db="EMBL/GenBank/DDBJ databases">
        <title>Cohnella phylogeny.</title>
        <authorList>
            <person name="Dunlap C."/>
        </authorList>
    </citation>
    <scope>NUCLEOTIDE SEQUENCE [LARGE SCALE GENOMIC DNA]</scope>
    <source>
        <strain evidence="2 3">CBP 2801</strain>
    </source>
</reference>
<dbReference type="Gene3D" id="2.60.40.10">
    <property type="entry name" value="Immunoglobulins"/>
    <property type="match status" value="1"/>
</dbReference>
<evidence type="ECO:0000313" key="3">
    <source>
        <dbReference type="Proteomes" id="UP000564644"/>
    </source>
</evidence>
<feature type="non-terminal residue" evidence="2">
    <location>
        <position position="1"/>
    </location>
</feature>
<name>A0A7X0VZJ7_9BACL</name>
<keyword evidence="3" id="KW-1185">Reference proteome</keyword>
<evidence type="ECO:0000259" key="1">
    <source>
        <dbReference type="SMART" id="SM00429"/>
    </source>
</evidence>
<sequence>FTYVAAPTITGLSPTSGPDFGGTSVTITGTNLSGVTDVSFGGVPGMNLTVVSPTTLVVSAPTGTAGAVDVVVTSPGGSATAIGAFSYIVGP</sequence>
<feature type="domain" description="IPT/TIG" evidence="1">
    <location>
        <begin position="6"/>
        <end position="88"/>
    </location>
</feature>
<organism evidence="2 3">
    <name type="scientific">Cohnella zeiphila</name>
    <dbReference type="NCBI Taxonomy" id="2761120"/>
    <lineage>
        <taxon>Bacteria</taxon>
        <taxon>Bacillati</taxon>
        <taxon>Bacillota</taxon>
        <taxon>Bacilli</taxon>
        <taxon>Bacillales</taxon>
        <taxon>Paenibacillaceae</taxon>
        <taxon>Cohnella</taxon>
    </lineage>
</organism>
<dbReference type="CDD" id="cd00603">
    <property type="entry name" value="IPT_PCSR"/>
    <property type="match status" value="1"/>
</dbReference>
<dbReference type="AlphaFoldDB" id="A0A7X0VZJ7"/>